<dbReference type="Gene3D" id="3.20.20.30">
    <property type="entry name" value="Luciferase-like domain"/>
    <property type="match status" value="1"/>
</dbReference>
<dbReference type="AlphaFoldDB" id="A0A917G7F3"/>
<sequence>MSYAISILDQTPVFPNETVEQAFQHTIRLAQQAEQWGYRRFWLAEHHAMHEVAGSSPEILLAHLLAHTTKIRLGTGGVMLNHYSPFKVAENFNVLATLAPNRIDLGVGKSPGGFALSTKALQCVSEGFAPNFEQKLQTLQQFIYQQPTGEYATLQASPIPQHPPTMYVLGGSVESATLAASLKINYVFARFLHSDEALLATCAKAYKKQYPEGEFIVAVTTVAADTQQQALALRQYFNLFHIHFVNGKRAIVQSEDQIKTLRQQTTEPFHVIAKEMAVIAGTAQQVHAELQRLHQAYSIDEFILHTPLRLLKERTHSFSLLGRYKQ</sequence>
<dbReference type="NCBIfam" id="TIGR03558">
    <property type="entry name" value="oxido_grp_1"/>
    <property type="match status" value="1"/>
</dbReference>
<evidence type="ECO:0000313" key="4">
    <source>
        <dbReference type="Proteomes" id="UP000616608"/>
    </source>
</evidence>
<dbReference type="GO" id="GO:0016705">
    <property type="term" value="F:oxidoreductase activity, acting on paired donors, with incorporation or reduction of molecular oxygen"/>
    <property type="evidence" value="ECO:0007669"/>
    <property type="project" value="InterPro"/>
</dbReference>
<dbReference type="Proteomes" id="UP000616608">
    <property type="component" value="Unassembled WGS sequence"/>
</dbReference>
<evidence type="ECO:0000259" key="2">
    <source>
        <dbReference type="Pfam" id="PF00296"/>
    </source>
</evidence>
<evidence type="ECO:0000256" key="1">
    <source>
        <dbReference type="ARBA" id="ARBA00007789"/>
    </source>
</evidence>
<name>A0A917G7F3_9BACI</name>
<protein>
    <submittedName>
        <fullName evidence="3">Alkane 1-monooxygenase</fullName>
    </submittedName>
</protein>
<evidence type="ECO:0000313" key="3">
    <source>
        <dbReference type="EMBL" id="GGG26900.1"/>
    </source>
</evidence>
<keyword evidence="4" id="KW-1185">Reference proteome</keyword>
<feature type="domain" description="Luciferase-like" evidence="2">
    <location>
        <begin position="8"/>
        <end position="296"/>
    </location>
</feature>
<dbReference type="GO" id="GO:0005829">
    <property type="term" value="C:cytosol"/>
    <property type="evidence" value="ECO:0007669"/>
    <property type="project" value="TreeGrafter"/>
</dbReference>
<dbReference type="RefSeq" id="WP_188615094.1">
    <property type="nucleotide sequence ID" value="NZ_BMJT01000007.1"/>
</dbReference>
<dbReference type="InterPro" id="IPR050766">
    <property type="entry name" value="Bact_Lucif_Oxidored"/>
</dbReference>
<reference evidence="3" key="1">
    <citation type="journal article" date="2014" name="Int. J. Syst. Evol. Microbiol.">
        <title>Complete genome sequence of Corynebacterium casei LMG S-19264T (=DSM 44701T), isolated from a smear-ripened cheese.</title>
        <authorList>
            <consortium name="US DOE Joint Genome Institute (JGI-PGF)"/>
            <person name="Walter F."/>
            <person name="Albersmeier A."/>
            <person name="Kalinowski J."/>
            <person name="Ruckert C."/>
        </authorList>
    </citation>
    <scope>NUCLEOTIDE SEQUENCE</scope>
    <source>
        <strain evidence="3">CGMCC 1.15760</strain>
    </source>
</reference>
<reference evidence="3" key="2">
    <citation type="submission" date="2020-09" db="EMBL/GenBank/DDBJ databases">
        <authorList>
            <person name="Sun Q."/>
            <person name="Zhou Y."/>
        </authorList>
    </citation>
    <scope>NUCLEOTIDE SEQUENCE</scope>
    <source>
        <strain evidence="3">CGMCC 1.15760</strain>
    </source>
</reference>
<comment type="caution">
    <text evidence="3">The sequence shown here is derived from an EMBL/GenBank/DDBJ whole genome shotgun (WGS) entry which is preliminary data.</text>
</comment>
<dbReference type="CDD" id="cd00347">
    <property type="entry name" value="Flavin_utilizing_monoxygenases"/>
    <property type="match status" value="1"/>
</dbReference>
<dbReference type="PANTHER" id="PTHR30137:SF20">
    <property type="entry name" value="N-ACETYL-S-ALKYLCYSTEINE MONOOXYGENASE"/>
    <property type="match status" value="1"/>
</dbReference>
<gene>
    <name evidence="3" type="ORF">GCM10007425_21860</name>
</gene>
<dbReference type="PANTHER" id="PTHR30137">
    <property type="entry name" value="LUCIFERASE-LIKE MONOOXYGENASE"/>
    <property type="match status" value="1"/>
</dbReference>
<dbReference type="SUPFAM" id="SSF51679">
    <property type="entry name" value="Bacterial luciferase-like"/>
    <property type="match status" value="1"/>
</dbReference>
<dbReference type="InterPro" id="IPR019949">
    <property type="entry name" value="CmoO-like"/>
</dbReference>
<proteinExistence type="predicted"/>
<dbReference type="Pfam" id="PF00296">
    <property type="entry name" value="Bac_luciferase"/>
    <property type="match status" value="1"/>
</dbReference>
<dbReference type="InterPro" id="IPR011251">
    <property type="entry name" value="Luciferase-like_dom"/>
</dbReference>
<comment type="similarity">
    <text evidence="1">To bacterial alkanal monooxygenase alpha and beta chains.</text>
</comment>
<organism evidence="3 4">
    <name type="scientific">Lysinibacillus alkalisoli</name>
    <dbReference type="NCBI Taxonomy" id="1911548"/>
    <lineage>
        <taxon>Bacteria</taxon>
        <taxon>Bacillati</taxon>
        <taxon>Bacillota</taxon>
        <taxon>Bacilli</taxon>
        <taxon>Bacillales</taxon>
        <taxon>Bacillaceae</taxon>
        <taxon>Lysinibacillus</taxon>
    </lineage>
</organism>
<dbReference type="InterPro" id="IPR036661">
    <property type="entry name" value="Luciferase-like_sf"/>
</dbReference>
<dbReference type="EMBL" id="BMJT01000007">
    <property type="protein sequence ID" value="GGG26900.1"/>
    <property type="molecule type" value="Genomic_DNA"/>
</dbReference>
<accession>A0A917G7F3</accession>